<evidence type="ECO:0000256" key="7">
    <source>
        <dbReference type="ARBA" id="ARBA00044064"/>
    </source>
</evidence>
<dbReference type="PANTHER" id="PTHR46118:SF4">
    <property type="entry name" value="PROTEIN ABHD11"/>
    <property type="match status" value="1"/>
</dbReference>
<evidence type="ECO:0000256" key="5">
    <source>
        <dbReference type="ARBA" id="ARBA00043667"/>
    </source>
</evidence>
<dbReference type="PRINTS" id="PR00111">
    <property type="entry name" value="ABHYDROLASE"/>
</dbReference>
<organism evidence="13 14">
    <name type="scientific">Araneus ventricosus</name>
    <name type="common">Orbweaver spider</name>
    <name type="synonym">Epeira ventricosa</name>
    <dbReference type="NCBI Taxonomy" id="182803"/>
    <lineage>
        <taxon>Eukaryota</taxon>
        <taxon>Metazoa</taxon>
        <taxon>Ecdysozoa</taxon>
        <taxon>Arthropoda</taxon>
        <taxon>Chelicerata</taxon>
        <taxon>Arachnida</taxon>
        <taxon>Araneae</taxon>
        <taxon>Araneomorphae</taxon>
        <taxon>Entelegynae</taxon>
        <taxon>Araneoidea</taxon>
        <taxon>Araneidae</taxon>
        <taxon>Araneus</taxon>
    </lineage>
</organism>
<proteinExistence type="inferred from homology"/>
<comment type="catalytic activity">
    <reaction evidence="5">
        <text>a 1,2-diacyl-sn-glycerol + H2O = a 2-acylglycerol + a fatty acid + H(+)</text>
        <dbReference type="Rhea" id="RHEA:33275"/>
        <dbReference type="ChEBI" id="CHEBI:15377"/>
        <dbReference type="ChEBI" id="CHEBI:15378"/>
        <dbReference type="ChEBI" id="CHEBI:17389"/>
        <dbReference type="ChEBI" id="CHEBI:17815"/>
        <dbReference type="ChEBI" id="CHEBI:28868"/>
        <dbReference type="EC" id="3.1.1.116"/>
    </reaction>
</comment>
<comment type="catalytic activity">
    <reaction evidence="6">
        <text>a 1,3-diacyl-sn-glycerol + H2O = a 1-acyl-sn-glycerol + a fatty acid + H(+)</text>
        <dbReference type="Rhea" id="RHEA:38503"/>
        <dbReference type="ChEBI" id="CHEBI:15377"/>
        <dbReference type="ChEBI" id="CHEBI:15378"/>
        <dbReference type="ChEBI" id="CHEBI:28868"/>
        <dbReference type="ChEBI" id="CHEBI:64683"/>
        <dbReference type="ChEBI" id="CHEBI:77272"/>
    </reaction>
</comment>
<dbReference type="Proteomes" id="UP000499080">
    <property type="component" value="Unassembled WGS sequence"/>
</dbReference>
<comment type="catalytic activity">
    <reaction evidence="8">
        <text>1-octadecanoyl-2-(4Z,7Z,10Z,13Z,16Z,19Z-docosahexaenoyl)-sn-glycerol + H2O = 2-(4Z,7Z,10Z,13Z,16Z,19Z-docosahexaenoyl)-glycerol + octadecanoate + H(+)</text>
        <dbReference type="Rhea" id="RHEA:77107"/>
        <dbReference type="ChEBI" id="CHEBI:15377"/>
        <dbReference type="ChEBI" id="CHEBI:15378"/>
        <dbReference type="ChEBI" id="CHEBI:25629"/>
        <dbReference type="ChEBI" id="CHEBI:77129"/>
        <dbReference type="ChEBI" id="CHEBI:186738"/>
    </reaction>
</comment>
<evidence type="ECO:0000256" key="2">
    <source>
        <dbReference type="ARBA" id="ARBA00022801"/>
    </source>
</evidence>
<dbReference type="Gene3D" id="3.40.50.1820">
    <property type="entry name" value="alpha/beta hydrolase"/>
    <property type="match status" value="1"/>
</dbReference>
<feature type="domain" description="AB hydrolase-1" evidence="12">
    <location>
        <begin position="33"/>
        <end position="131"/>
    </location>
</feature>
<reference evidence="13 14" key="1">
    <citation type="journal article" date="2019" name="Sci. Rep.">
        <title>Orb-weaving spider Araneus ventricosus genome elucidates the spidroin gene catalogue.</title>
        <authorList>
            <person name="Kono N."/>
            <person name="Nakamura H."/>
            <person name="Ohtoshi R."/>
            <person name="Moran D.A.P."/>
            <person name="Shinohara A."/>
            <person name="Yoshida Y."/>
            <person name="Fujiwara M."/>
            <person name="Mori M."/>
            <person name="Tomita M."/>
            <person name="Arakawa K."/>
        </authorList>
    </citation>
    <scope>NUCLEOTIDE SEQUENCE [LARGE SCALE GENOMIC DNA]</scope>
</reference>
<dbReference type="InterPro" id="IPR029058">
    <property type="entry name" value="AB_hydrolase_fold"/>
</dbReference>
<dbReference type="AlphaFoldDB" id="A0A4Y2P0Z0"/>
<evidence type="ECO:0000256" key="1">
    <source>
        <dbReference type="ARBA" id="ARBA00008645"/>
    </source>
</evidence>
<evidence type="ECO:0000256" key="10">
    <source>
        <dbReference type="ARBA" id="ARBA00048513"/>
    </source>
</evidence>
<keyword evidence="14" id="KW-1185">Reference proteome</keyword>
<evidence type="ECO:0000256" key="4">
    <source>
        <dbReference type="ARBA" id="ARBA00042703"/>
    </source>
</evidence>
<dbReference type="EC" id="3.1.1.116" evidence="3"/>
<evidence type="ECO:0000256" key="6">
    <source>
        <dbReference type="ARBA" id="ARBA00043742"/>
    </source>
</evidence>
<sequence>MLIDFCSLLYLNSKMDLKYDLYSPNYLNNNIAPVVLLHSLIESRKTWLHTAPNIMKYTGRKVYAIDARNHGQSPWSDEYSIDAMTNDLDEFLLQHKISKVILVGHSIGGKVAIEYAFRKPENIEKLIIEEGTPRSFVEGGGKTATLAFNFIKTVKDAMPANMSKDEAIATLKNIALPFAPDLRMTEEYLLNYDFNLTPLKWEGDTFTMQLNLDAIANAVMNSKLHQNLTGTFEGDVLLLYGSKSQFKIGSDPMFLKYLPRTKKVEFVNGGHFLHQTYPKEFTQEVATFINRGTILHAKY</sequence>
<name>A0A4Y2P0Z0_ARAVE</name>
<dbReference type="InterPro" id="IPR000073">
    <property type="entry name" value="AB_hydrolase_1"/>
</dbReference>
<evidence type="ECO:0000313" key="13">
    <source>
        <dbReference type="EMBL" id="GBN43977.1"/>
    </source>
</evidence>
<dbReference type="GO" id="GO:0016787">
    <property type="term" value="F:hydrolase activity"/>
    <property type="evidence" value="ECO:0007669"/>
    <property type="project" value="UniProtKB-KW"/>
</dbReference>
<comment type="catalytic activity">
    <reaction evidence="9">
        <text>1,2-didecanoylglycerol + H2O = decanoylglycerol + decanoate + H(+)</text>
        <dbReference type="Rhea" id="RHEA:48596"/>
        <dbReference type="ChEBI" id="CHEBI:11152"/>
        <dbReference type="ChEBI" id="CHEBI:15377"/>
        <dbReference type="ChEBI" id="CHEBI:15378"/>
        <dbReference type="ChEBI" id="CHEBI:27689"/>
        <dbReference type="ChEBI" id="CHEBI:90605"/>
    </reaction>
</comment>
<dbReference type="EMBL" id="BGPR01010052">
    <property type="protein sequence ID" value="GBN43977.1"/>
    <property type="molecule type" value="Genomic_DNA"/>
</dbReference>
<evidence type="ECO:0000256" key="8">
    <source>
        <dbReference type="ARBA" id="ARBA00048283"/>
    </source>
</evidence>
<gene>
    <name evidence="13" type="primary">abhd11_3</name>
    <name evidence="13" type="ORF">AVEN_142772_1</name>
</gene>
<evidence type="ECO:0000256" key="3">
    <source>
        <dbReference type="ARBA" id="ARBA00026104"/>
    </source>
</evidence>
<evidence type="ECO:0000256" key="9">
    <source>
        <dbReference type="ARBA" id="ARBA00048504"/>
    </source>
</evidence>
<protein>
    <recommendedName>
        <fullName evidence="7">sn-1-specific diacylglycerol lipase ABHD11</fullName>
        <ecNumber evidence="3">3.1.1.116</ecNumber>
    </recommendedName>
    <alternativeName>
        <fullName evidence="4">Alpha/beta hydrolase domain-containing protein 11</fullName>
    </alternativeName>
</protein>
<dbReference type="SUPFAM" id="SSF53474">
    <property type="entry name" value="alpha/beta-Hydrolases"/>
    <property type="match status" value="1"/>
</dbReference>
<dbReference type="Pfam" id="PF00561">
    <property type="entry name" value="Abhydrolase_1"/>
    <property type="match status" value="1"/>
</dbReference>
<comment type="similarity">
    <text evidence="1">Belongs to the AB hydrolase superfamily.</text>
</comment>
<keyword evidence="2" id="KW-0378">Hydrolase</keyword>
<dbReference type="PANTHER" id="PTHR46118">
    <property type="entry name" value="PROTEIN ABHD11"/>
    <property type="match status" value="1"/>
</dbReference>
<evidence type="ECO:0000313" key="14">
    <source>
        <dbReference type="Proteomes" id="UP000499080"/>
    </source>
</evidence>
<comment type="catalytic activity">
    <reaction evidence="11">
        <text>1-octadecanoyl-2-(5Z,8Z,11Z,14Z-eicosatetraenoyl)-sn-glycerol + H2O = 2-(5Z,8Z,11Z,14Z-eicosatetraenoyl)-glycerol + octadecanoate + H(+)</text>
        <dbReference type="Rhea" id="RHEA:38507"/>
        <dbReference type="ChEBI" id="CHEBI:15377"/>
        <dbReference type="ChEBI" id="CHEBI:15378"/>
        <dbReference type="ChEBI" id="CHEBI:25629"/>
        <dbReference type="ChEBI" id="CHEBI:52392"/>
        <dbReference type="ChEBI" id="CHEBI:75728"/>
    </reaction>
</comment>
<accession>A0A4Y2P0Z0</accession>
<comment type="catalytic activity">
    <reaction evidence="10">
        <text>1-octadecanoyl-2-(9Z-octadecenoyl)-sn-glycerol + H2O = 2-(9Z-octadecenoyl)-glycerol + octadecanoate + H(+)</text>
        <dbReference type="Rhea" id="RHEA:77103"/>
        <dbReference type="ChEBI" id="CHEBI:15377"/>
        <dbReference type="ChEBI" id="CHEBI:15378"/>
        <dbReference type="ChEBI" id="CHEBI:25629"/>
        <dbReference type="ChEBI" id="CHEBI:73990"/>
        <dbReference type="ChEBI" id="CHEBI:75468"/>
    </reaction>
</comment>
<dbReference type="OrthoDB" id="8119704at2759"/>
<comment type="caution">
    <text evidence="13">The sequence shown here is derived from an EMBL/GenBank/DDBJ whole genome shotgun (WGS) entry which is preliminary data.</text>
</comment>
<evidence type="ECO:0000256" key="11">
    <source>
        <dbReference type="ARBA" id="ARBA00048919"/>
    </source>
</evidence>
<evidence type="ECO:0000259" key="12">
    <source>
        <dbReference type="Pfam" id="PF00561"/>
    </source>
</evidence>